<keyword evidence="2" id="KW-1185">Reference proteome</keyword>
<protein>
    <submittedName>
        <fullName evidence="1">Uncharacterized protein</fullName>
    </submittedName>
</protein>
<accession>A0A6A4W3U3</accession>
<dbReference type="Proteomes" id="UP000440578">
    <property type="component" value="Unassembled WGS sequence"/>
</dbReference>
<evidence type="ECO:0000313" key="2">
    <source>
        <dbReference type="Proteomes" id="UP000440578"/>
    </source>
</evidence>
<reference evidence="1 2" key="1">
    <citation type="submission" date="2019-07" db="EMBL/GenBank/DDBJ databases">
        <title>Draft genome assembly of a fouling barnacle, Amphibalanus amphitrite (Darwin, 1854): The first reference genome for Thecostraca.</title>
        <authorList>
            <person name="Kim W."/>
        </authorList>
    </citation>
    <scope>NUCLEOTIDE SEQUENCE [LARGE SCALE GENOMIC DNA]</scope>
    <source>
        <strain evidence="1">SNU_AA5</strain>
        <tissue evidence="1">Soma without cirri and trophi</tissue>
    </source>
</reference>
<sequence length="76" mass="7997">MADKLASPVLGDGEQLESLTVLRVQQSEQAAQREERLAAMLEQLLASQLQLPAAQTVESGQPAAVASVAPTARLQS</sequence>
<organism evidence="1 2">
    <name type="scientific">Amphibalanus amphitrite</name>
    <name type="common">Striped barnacle</name>
    <name type="synonym">Balanus amphitrite</name>
    <dbReference type="NCBI Taxonomy" id="1232801"/>
    <lineage>
        <taxon>Eukaryota</taxon>
        <taxon>Metazoa</taxon>
        <taxon>Ecdysozoa</taxon>
        <taxon>Arthropoda</taxon>
        <taxon>Crustacea</taxon>
        <taxon>Multicrustacea</taxon>
        <taxon>Cirripedia</taxon>
        <taxon>Thoracica</taxon>
        <taxon>Thoracicalcarea</taxon>
        <taxon>Balanomorpha</taxon>
        <taxon>Balanoidea</taxon>
        <taxon>Balanidae</taxon>
        <taxon>Amphibalaninae</taxon>
        <taxon>Amphibalanus</taxon>
    </lineage>
</organism>
<gene>
    <name evidence="1" type="ORF">FJT64_004212</name>
</gene>
<evidence type="ECO:0000313" key="1">
    <source>
        <dbReference type="EMBL" id="KAF0298420.1"/>
    </source>
</evidence>
<name>A0A6A4W3U3_AMPAM</name>
<dbReference type="AlphaFoldDB" id="A0A6A4W3U3"/>
<comment type="caution">
    <text evidence="1">The sequence shown here is derived from an EMBL/GenBank/DDBJ whole genome shotgun (WGS) entry which is preliminary data.</text>
</comment>
<dbReference type="EMBL" id="VIIS01001434">
    <property type="protein sequence ID" value="KAF0298420.1"/>
    <property type="molecule type" value="Genomic_DNA"/>
</dbReference>
<proteinExistence type="predicted"/>